<comment type="caution">
    <text evidence="1">The sequence shown here is derived from an EMBL/GenBank/DDBJ whole genome shotgun (WGS) entry which is preliminary data.</text>
</comment>
<dbReference type="AlphaFoldDB" id="A0A820LIJ5"/>
<feature type="non-terminal residue" evidence="1">
    <location>
        <position position="31"/>
    </location>
</feature>
<proteinExistence type="predicted"/>
<evidence type="ECO:0000313" key="1">
    <source>
        <dbReference type="EMBL" id="CAF4357841.1"/>
    </source>
</evidence>
<accession>A0A820LIJ5</accession>
<evidence type="ECO:0000313" key="2">
    <source>
        <dbReference type="Proteomes" id="UP000663823"/>
    </source>
</evidence>
<name>A0A820LIJ5_9BILA</name>
<protein>
    <submittedName>
        <fullName evidence="1">Uncharacterized protein</fullName>
    </submittedName>
</protein>
<dbReference type="EMBL" id="CAJOAX010065974">
    <property type="protein sequence ID" value="CAF4357841.1"/>
    <property type="molecule type" value="Genomic_DNA"/>
</dbReference>
<dbReference type="Proteomes" id="UP000663823">
    <property type="component" value="Unassembled WGS sequence"/>
</dbReference>
<sequence length="31" mass="3702">MIENGFSPSHLFDLRKSWESKDVNNSYGQEW</sequence>
<organism evidence="1 2">
    <name type="scientific">Rotaria sordida</name>
    <dbReference type="NCBI Taxonomy" id="392033"/>
    <lineage>
        <taxon>Eukaryota</taxon>
        <taxon>Metazoa</taxon>
        <taxon>Spiralia</taxon>
        <taxon>Gnathifera</taxon>
        <taxon>Rotifera</taxon>
        <taxon>Eurotatoria</taxon>
        <taxon>Bdelloidea</taxon>
        <taxon>Philodinida</taxon>
        <taxon>Philodinidae</taxon>
        <taxon>Rotaria</taxon>
    </lineage>
</organism>
<gene>
    <name evidence="1" type="ORF">OTI717_LOCUS43757</name>
</gene>
<reference evidence="1" key="1">
    <citation type="submission" date="2021-02" db="EMBL/GenBank/DDBJ databases">
        <authorList>
            <person name="Nowell W R."/>
        </authorList>
    </citation>
    <scope>NUCLEOTIDE SEQUENCE</scope>
</reference>